<dbReference type="RefSeq" id="WP_160591874.1">
    <property type="nucleotide sequence ID" value="NZ_BAAAFP010000001.1"/>
</dbReference>
<protein>
    <submittedName>
        <fullName evidence="2">Uncharacterized protein</fullName>
    </submittedName>
</protein>
<dbReference type="OrthoDB" id="7428907at2"/>
<comment type="caution">
    <text evidence="2">The sequence shown here is derived from an EMBL/GenBank/DDBJ whole genome shotgun (WGS) entry which is preliminary data.</text>
</comment>
<accession>A0A844ZKY1</accession>
<feature type="signal peptide" evidence="1">
    <location>
        <begin position="1"/>
        <end position="26"/>
    </location>
</feature>
<dbReference type="AlphaFoldDB" id="A0A844ZKY1"/>
<sequence length="140" mass="14163">MKSLRLAAMAIAASLAATFTGVPAMAQDSSALGTWDTAIDVQGTKIESTLILTQADDGYGVEIVDGPMPGAPADAPPMASVISDVAVDGATFTFKRALTTPQGPMNLTYSGTADGDTLTGQILSDFGPIPLTGTRAEAAE</sequence>
<reference evidence="2 3" key="1">
    <citation type="submission" date="2019-12" db="EMBL/GenBank/DDBJ databases">
        <title>Genomic-based taxomic classification of the family Erythrobacteraceae.</title>
        <authorList>
            <person name="Xu L."/>
        </authorList>
    </citation>
    <scope>NUCLEOTIDE SEQUENCE [LARGE SCALE GENOMIC DNA]</scope>
    <source>
        <strain evidence="2 3">JCM 16339</strain>
    </source>
</reference>
<proteinExistence type="predicted"/>
<dbReference type="EMBL" id="WTYY01000005">
    <property type="protein sequence ID" value="MXO89091.1"/>
    <property type="molecule type" value="Genomic_DNA"/>
</dbReference>
<evidence type="ECO:0000256" key="1">
    <source>
        <dbReference type="SAM" id="SignalP"/>
    </source>
</evidence>
<keyword evidence="1" id="KW-0732">Signal</keyword>
<evidence type="ECO:0000313" key="3">
    <source>
        <dbReference type="Proteomes" id="UP000435243"/>
    </source>
</evidence>
<feature type="chain" id="PRO_5032466282" evidence="1">
    <location>
        <begin position="27"/>
        <end position="140"/>
    </location>
</feature>
<dbReference type="Proteomes" id="UP000435243">
    <property type="component" value="Unassembled WGS sequence"/>
</dbReference>
<keyword evidence="3" id="KW-1185">Reference proteome</keyword>
<name>A0A844ZKY1_9SPHN</name>
<organism evidence="2 3">
    <name type="scientific">Alteraurantiacibacter aestuarii</name>
    <dbReference type="NCBI Taxonomy" id="650004"/>
    <lineage>
        <taxon>Bacteria</taxon>
        <taxon>Pseudomonadati</taxon>
        <taxon>Pseudomonadota</taxon>
        <taxon>Alphaproteobacteria</taxon>
        <taxon>Sphingomonadales</taxon>
        <taxon>Erythrobacteraceae</taxon>
        <taxon>Alteraurantiacibacter</taxon>
    </lineage>
</organism>
<evidence type="ECO:0000313" key="2">
    <source>
        <dbReference type="EMBL" id="MXO89091.1"/>
    </source>
</evidence>
<gene>
    <name evidence="2" type="ORF">GRI32_10100</name>
</gene>